<organism evidence="3 4">
    <name type="scientific">Kibdelosporangium phytohabitans</name>
    <dbReference type="NCBI Taxonomy" id="860235"/>
    <lineage>
        <taxon>Bacteria</taxon>
        <taxon>Bacillati</taxon>
        <taxon>Actinomycetota</taxon>
        <taxon>Actinomycetes</taxon>
        <taxon>Pseudonocardiales</taxon>
        <taxon>Pseudonocardiaceae</taxon>
        <taxon>Kibdelosporangium</taxon>
    </lineage>
</organism>
<sequence length="366" mass="38822">MKRVAVTAVLAAAMLVPPAAAFAAPPDTGNPVRHLVDEGNAPGALAAVRRDGRDRSYVAGKGDTRTGAPVAVNGQIRIGSNTKAFTAVVVLQLVAEGKVGLDTPIDRYLPGLLTVNKDATVRQVLQHTSGLPEYTDKIGLTRIGDVRDRYLRPHDLLDAAFAHPAQFPAGAKWSYTNTNYVLAGLLVQAVTGRPAEEQIGDRIVRPLGLRDTYWPEIGETGLRGRHPHGYNRADAADPRSPVVDVTEMDPSWGWAAGQMVSTPADLAAFYRKLPTLLPAAQLAQMRTTVPTGYPGQSYGLGLIRFTSSCGPVYWGHGGNIHGYSSLAGATDDGKAAAVVQTALPGVYGDPETATKRIDKAMDKALC</sequence>
<keyword evidence="1" id="KW-0732">Signal</keyword>
<dbReference type="GO" id="GO:0016787">
    <property type="term" value="F:hydrolase activity"/>
    <property type="evidence" value="ECO:0007669"/>
    <property type="project" value="UniProtKB-KW"/>
</dbReference>
<feature type="signal peptide" evidence="1">
    <location>
        <begin position="1"/>
        <end position="23"/>
    </location>
</feature>
<dbReference type="PANTHER" id="PTHR46825:SF7">
    <property type="entry name" value="D-ALANYL-D-ALANINE CARBOXYPEPTIDASE"/>
    <property type="match status" value="1"/>
</dbReference>
<dbReference type="InterPro" id="IPR050491">
    <property type="entry name" value="AmpC-like"/>
</dbReference>
<dbReference type="STRING" id="860235.AOZ06_31545"/>
<dbReference type="Proteomes" id="UP000063699">
    <property type="component" value="Chromosome"/>
</dbReference>
<dbReference type="Gene3D" id="3.40.710.10">
    <property type="entry name" value="DD-peptidase/beta-lactamase superfamily"/>
    <property type="match status" value="1"/>
</dbReference>
<reference evidence="3 4" key="1">
    <citation type="submission" date="2015-07" db="EMBL/GenBank/DDBJ databases">
        <title>Genome sequencing of Kibdelosporangium phytohabitans.</title>
        <authorList>
            <person name="Qin S."/>
            <person name="Xing K."/>
        </authorList>
    </citation>
    <scope>NUCLEOTIDE SEQUENCE [LARGE SCALE GENOMIC DNA]</scope>
    <source>
        <strain evidence="3 4">KLBMP1111</strain>
    </source>
</reference>
<dbReference type="InterPro" id="IPR001466">
    <property type="entry name" value="Beta-lactam-related"/>
</dbReference>
<accession>A0A0N9I427</accession>
<keyword evidence="4" id="KW-1185">Reference proteome</keyword>
<keyword evidence="3" id="KW-0378">Hydrolase</keyword>
<feature type="chain" id="PRO_5006035831" evidence="1">
    <location>
        <begin position="24"/>
        <end position="366"/>
    </location>
</feature>
<dbReference type="SUPFAM" id="SSF56601">
    <property type="entry name" value="beta-lactamase/transpeptidase-like"/>
    <property type="match status" value="1"/>
</dbReference>
<evidence type="ECO:0000259" key="2">
    <source>
        <dbReference type="Pfam" id="PF00144"/>
    </source>
</evidence>
<protein>
    <submittedName>
        <fullName evidence="3">Serine hydrolase</fullName>
    </submittedName>
</protein>
<evidence type="ECO:0000256" key="1">
    <source>
        <dbReference type="SAM" id="SignalP"/>
    </source>
</evidence>
<gene>
    <name evidence="3" type="ORF">AOZ06_31545</name>
</gene>
<dbReference type="Pfam" id="PF00144">
    <property type="entry name" value="Beta-lactamase"/>
    <property type="match status" value="1"/>
</dbReference>
<dbReference type="RefSeq" id="WP_054292720.1">
    <property type="nucleotide sequence ID" value="NZ_CP012752.1"/>
</dbReference>
<evidence type="ECO:0000313" key="4">
    <source>
        <dbReference type="Proteomes" id="UP000063699"/>
    </source>
</evidence>
<dbReference type="KEGG" id="kphy:AOZ06_31545"/>
<feature type="domain" description="Beta-lactamase-related" evidence="2">
    <location>
        <begin position="32"/>
        <end position="353"/>
    </location>
</feature>
<proteinExistence type="predicted"/>
<dbReference type="PANTHER" id="PTHR46825">
    <property type="entry name" value="D-ALANYL-D-ALANINE-CARBOXYPEPTIDASE/ENDOPEPTIDASE AMPH"/>
    <property type="match status" value="1"/>
</dbReference>
<name>A0A0N9I427_9PSEU</name>
<dbReference type="OrthoDB" id="503788at2"/>
<dbReference type="EMBL" id="CP012752">
    <property type="protein sequence ID" value="ALG10818.1"/>
    <property type="molecule type" value="Genomic_DNA"/>
</dbReference>
<dbReference type="InterPro" id="IPR012338">
    <property type="entry name" value="Beta-lactam/transpept-like"/>
</dbReference>
<dbReference type="AlphaFoldDB" id="A0A0N9I427"/>
<evidence type="ECO:0000313" key="3">
    <source>
        <dbReference type="EMBL" id="ALG10818.1"/>
    </source>
</evidence>